<organism evidence="2 3">
    <name type="scientific">Ensifer adhaerens</name>
    <name type="common">Sinorhizobium morelense</name>
    <dbReference type="NCBI Taxonomy" id="106592"/>
    <lineage>
        <taxon>Bacteria</taxon>
        <taxon>Pseudomonadati</taxon>
        <taxon>Pseudomonadota</taxon>
        <taxon>Alphaproteobacteria</taxon>
        <taxon>Hyphomicrobiales</taxon>
        <taxon>Rhizobiaceae</taxon>
        <taxon>Sinorhizobium/Ensifer group</taxon>
        <taxon>Ensifer</taxon>
    </lineage>
</organism>
<keyword evidence="1" id="KW-0732">Signal</keyword>
<proteinExistence type="predicted"/>
<evidence type="ECO:0000313" key="2">
    <source>
        <dbReference type="EMBL" id="USJ22975.1"/>
    </source>
</evidence>
<name>A0A9Q9D924_ENSAD</name>
<reference evidence="2" key="1">
    <citation type="submission" date="2022-06" db="EMBL/GenBank/DDBJ databases">
        <title>Physiological and biochemical characterization and genomic elucidation of a strain of the genus Ensifer adhaerens M8 that combines arsenic oxidation and chromium reduction.</title>
        <authorList>
            <person name="Li X."/>
            <person name="Yu c."/>
        </authorList>
    </citation>
    <scope>NUCLEOTIDE SEQUENCE</scope>
    <source>
        <strain evidence="2">M8</strain>
    </source>
</reference>
<dbReference type="EMBL" id="CP098807">
    <property type="protein sequence ID" value="USJ22975.1"/>
    <property type="molecule type" value="Genomic_DNA"/>
</dbReference>
<dbReference type="RefSeq" id="WP_090295227.1">
    <property type="nucleotide sequence ID" value="NZ_CAXURO020000001.1"/>
</dbReference>
<evidence type="ECO:0000313" key="3">
    <source>
        <dbReference type="Proteomes" id="UP001055460"/>
    </source>
</evidence>
<feature type="chain" id="PRO_5040457580" evidence="1">
    <location>
        <begin position="22"/>
        <end position="119"/>
    </location>
</feature>
<accession>A0A9Q9D924</accession>
<dbReference type="Proteomes" id="UP001055460">
    <property type="component" value="Chromosome"/>
</dbReference>
<sequence>MNSARWVPFSLLLAGSPIVSAHANPAPLNEARLVECMLEHTTSDEESVFKDVMVAALNDDSGALKVSLEQLSAVMMGLALEKCEVALSALATPQFQAAAGLYGQQVGEKLMQKAFEKLN</sequence>
<dbReference type="OrthoDB" id="8421164at2"/>
<dbReference type="AlphaFoldDB" id="A0A9Q9D924"/>
<gene>
    <name evidence="2" type="ORF">NE863_17060</name>
</gene>
<feature type="signal peptide" evidence="1">
    <location>
        <begin position="1"/>
        <end position="21"/>
    </location>
</feature>
<evidence type="ECO:0000256" key="1">
    <source>
        <dbReference type="SAM" id="SignalP"/>
    </source>
</evidence>
<protein>
    <submittedName>
        <fullName evidence="2">Uncharacterized protein</fullName>
    </submittedName>
</protein>